<dbReference type="Gene3D" id="3.40.50.720">
    <property type="entry name" value="NAD(P)-binding Rossmann-like Domain"/>
    <property type="match status" value="1"/>
</dbReference>
<evidence type="ECO:0000259" key="2">
    <source>
        <dbReference type="Pfam" id="PF03807"/>
    </source>
</evidence>
<evidence type="ECO:0000313" key="3">
    <source>
        <dbReference type="EMBL" id="TDU83621.1"/>
    </source>
</evidence>
<dbReference type="InterPro" id="IPR028939">
    <property type="entry name" value="P5C_Rdtase_cat_N"/>
</dbReference>
<dbReference type="AlphaFoldDB" id="A0A4R7SWL5"/>
<dbReference type="EMBL" id="SOCE01000002">
    <property type="protein sequence ID" value="TDU83621.1"/>
    <property type="molecule type" value="Genomic_DNA"/>
</dbReference>
<keyword evidence="4" id="KW-1185">Reference proteome</keyword>
<comment type="caution">
    <text evidence="3">The sequence shown here is derived from an EMBL/GenBank/DDBJ whole genome shotgun (WGS) entry which is preliminary data.</text>
</comment>
<dbReference type="RefSeq" id="WP_133982996.1">
    <property type="nucleotide sequence ID" value="NZ_SOCE01000002.1"/>
</dbReference>
<dbReference type="InterPro" id="IPR036291">
    <property type="entry name" value="NAD(P)-bd_dom_sf"/>
</dbReference>
<keyword evidence="1" id="KW-0560">Oxidoreductase</keyword>
<gene>
    <name evidence="3" type="ORF">EV138_6085</name>
</gene>
<feature type="domain" description="Pyrroline-5-carboxylate reductase catalytic N-terminal" evidence="2">
    <location>
        <begin position="8"/>
        <end position="95"/>
    </location>
</feature>
<dbReference type="InterPro" id="IPR051267">
    <property type="entry name" value="STEAP_metalloreductase"/>
</dbReference>
<evidence type="ECO:0000313" key="4">
    <source>
        <dbReference type="Proteomes" id="UP000295151"/>
    </source>
</evidence>
<sequence length="203" mass="21214">MTAVPQYSIVGSGNVGSALARLFARAGIEVSIANTRGPETLRKLTDELGAGVHAVPLEQALASDVVLMAIPFPAIAEFGRSLPDWTGKTVVDATNAHYASNAEEILGGRPSSQYVAAQLPGATVVKAFNQLPAKVLSEALDPAVGRRVVFVASDDQEAGERIAKLVDSLGLSPVQVGRLDEGGRLIEAPNALVLRNLVERPLS</sequence>
<evidence type="ECO:0000256" key="1">
    <source>
        <dbReference type="ARBA" id="ARBA00023002"/>
    </source>
</evidence>
<organism evidence="3 4">
    <name type="scientific">Kribbella voronezhensis</name>
    <dbReference type="NCBI Taxonomy" id="2512212"/>
    <lineage>
        <taxon>Bacteria</taxon>
        <taxon>Bacillati</taxon>
        <taxon>Actinomycetota</taxon>
        <taxon>Actinomycetes</taxon>
        <taxon>Propionibacteriales</taxon>
        <taxon>Kribbellaceae</taxon>
        <taxon>Kribbella</taxon>
    </lineage>
</organism>
<dbReference type="GO" id="GO:0016491">
    <property type="term" value="F:oxidoreductase activity"/>
    <property type="evidence" value="ECO:0007669"/>
    <property type="project" value="UniProtKB-KW"/>
</dbReference>
<dbReference type="PANTHER" id="PTHR14239">
    <property type="entry name" value="DUDULIN-RELATED"/>
    <property type="match status" value="1"/>
</dbReference>
<accession>A0A4R7SWL5</accession>
<dbReference type="SUPFAM" id="SSF51735">
    <property type="entry name" value="NAD(P)-binding Rossmann-fold domains"/>
    <property type="match status" value="1"/>
</dbReference>
<reference evidence="3 4" key="1">
    <citation type="submission" date="2019-03" db="EMBL/GenBank/DDBJ databases">
        <title>Genomic Encyclopedia of Type Strains, Phase III (KMG-III): the genomes of soil and plant-associated and newly described type strains.</title>
        <authorList>
            <person name="Whitman W."/>
        </authorList>
    </citation>
    <scope>NUCLEOTIDE SEQUENCE [LARGE SCALE GENOMIC DNA]</scope>
    <source>
        <strain evidence="3 4">VKM Ac-2575</strain>
    </source>
</reference>
<dbReference type="Pfam" id="PF03807">
    <property type="entry name" value="F420_oxidored"/>
    <property type="match status" value="1"/>
</dbReference>
<proteinExistence type="predicted"/>
<dbReference type="Proteomes" id="UP000295151">
    <property type="component" value="Unassembled WGS sequence"/>
</dbReference>
<protein>
    <recommendedName>
        <fullName evidence="2">Pyrroline-5-carboxylate reductase catalytic N-terminal domain-containing protein</fullName>
    </recommendedName>
</protein>
<name>A0A4R7SWL5_9ACTN</name>
<dbReference type="OrthoDB" id="1523398at2"/>